<dbReference type="RefSeq" id="WP_070070569.1">
    <property type="nucleotide sequence ID" value="NZ_MKKK01000047.1"/>
</dbReference>
<reference evidence="1 2" key="1">
    <citation type="submission" date="2016-09" db="EMBL/GenBank/DDBJ databases">
        <authorList>
            <person name="Capua I."/>
            <person name="De Benedictis P."/>
            <person name="Joannis T."/>
            <person name="Lombin L.H."/>
            <person name="Cattoli G."/>
        </authorList>
    </citation>
    <scope>NUCLEOTIDE SEQUENCE [LARGE SCALE GENOMIC DNA]</scope>
    <source>
        <strain evidence="1 2">ANC 4671</strain>
    </source>
</reference>
<feature type="non-terminal residue" evidence="1">
    <location>
        <position position="159"/>
    </location>
</feature>
<proteinExistence type="predicted"/>
<evidence type="ECO:0000313" key="1">
    <source>
        <dbReference type="EMBL" id="OEY93298.1"/>
    </source>
</evidence>
<comment type="caution">
    <text evidence="1">The sequence shown here is derived from an EMBL/GenBank/DDBJ whole genome shotgun (WGS) entry which is preliminary data.</text>
</comment>
<dbReference type="EMBL" id="MKKK01000047">
    <property type="protein sequence ID" value="OEY93298.1"/>
    <property type="molecule type" value="Genomic_DNA"/>
</dbReference>
<dbReference type="AlphaFoldDB" id="A0A1E7R1V8"/>
<organism evidence="1 2">
    <name type="scientific">Acinetobacter qingfengensis</name>
    <dbReference type="NCBI Taxonomy" id="1262585"/>
    <lineage>
        <taxon>Bacteria</taxon>
        <taxon>Pseudomonadati</taxon>
        <taxon>Pseudomonadota</taxon>
        <taxon>Gammaproteobacteria</taxon>
        <taxon>Moraxellales</taxon>
        <taxon>Moraxellaceae</taxon>
        <taxon>Acinetobacter</taxon>
    </lineage>
</organism>
<dbReference type="Proteomes" id="UP000185895">
    <property type="component" value="Unassembled WGS sequence"/>
</dbReference>
<accession>A0A1E7R1V8</accession>
<sequence>MKRVNSDKLKDSIGKLFSNATGQQMTSAILAWLREEKYFSNSKEFKEYGLDKFIKINEFDYPIGMTNDSINRDYLYRVVSSYSNLGSIAMSLRDILYILIYFKVDKVCPRCEWGDAFVLKSPSGIGFYYECYQCGTIFDKDYNFIDISQFIYLKSDDIV</sequence>
<protein>
    <submittedName>
        <fullName evidence="1">Uncharacterized protein</fullName>
    </submittedName>
</protein>
<evidence type="ECO:0000313" key="2">
    <source>
        <dbReference type="Proteomes" id="UP000185895"/>
    </source>
</evidence>
<keyword evidence="2" id="KW-1185">Reference proteome</keyword>
<name>A0A1E7R1V8_9GAMM</name>
<gene>
    <name evidence="1" type="ORF">BJI46_14185</name>
</gene>